<keyword evidence="7" id="KW-0653">Protein transport</keyword>
<dbReference type="InterPro" id="IPR038591">
    <property type="entry name" value="NolW-like_sf"/>
</dbReference>
<dbReference type="InterPro" id="IPR013356">
    <property type="entry name" value="T2SS_GspD"/>
</dbReference>
<keyword evidence="16" id="KW-1185">Reference proteome</keyword>
<dbReference type="PRINTS" id="PR00811">
    <property type="entry name" value="BCTERIALGSPD"/>
</dbReference>
<evidence type="ECO:0000259" key="12">
    <source>
        <dbReference type="Pfam" id="PF00263"/>
    </source>
</evidence>
<keyword evidence="3 10" id="KW-0813">Transport</keyword>
<dbReference type="InterPro" id="IPR005644">
    <property type="entry name" value="NolW-like"/>
</dbReference>
<keyword evidence="9" id="KW-0998">Cell outer membrane</keyword>
<evidence type="ECO:0000256" key="4">
    <source>
        <dbReference type="ARBA" id="ARBA00022452"/>
    </source>
</evidence>
<evidence type="ECO:0000256" key="10">
    <source>
        <dbReference type="RuleBase" id="RU004004"/>
    </source>
</evidence>
<keyword evidence="6" id="KW-0732">Signal</keyword>
<gene>
    <name evidence="15" type="primary">gspD</name>
    <name evidence="15" type="ORF">GCM10009129_04400</name>
</gene>
<dbReference type="InterPro" id="IPR001775">
    <property type="entry name" value="GspD/PilQ"/>
</dbReference>
<dbReference type="InterPro" id="IPR050810">
    <property type="entry name" value="Bact_Secretion_Sys_Channel"/>
</dbReference>
<dbReference type="NCBIfam" id="TIGR02517">
    <property type="entry name" value="type_II_gspD"/>
    <property type="match status" value="1"/>
</dbReference>
<evidence type="ECO:0000259" key="13">
    <source>
        <dbReference type="Pfam" id="PF03958"/>
    </source>
</evidence>
<dbReference type="InterPro" id="IPR004846">
    <property type="entry name" value="T2SS/T3SS_dom"/>
</dbReference>
<evidence type="ECO:0000313" key="15">
    <source>
        <dbReference type="EMBL" id="GAA0310278.1"/>
    </source>
</evidence>
<evidence type="ECO:0000256" key="8">
    <source>
        <dbReference type="ARBA" id="ARBA00023136"/>
    </source>
</evidence>
<evidence type="ECO:0000256" key="11">
    <source>
        <dbReference type="SAM" id="MobiDB-lite"/>
    </source>
</evidence>
<dbReference type="Pfam" id="PF21305">
    <property type="entry name" value="type_II_gspD_N0"/>
    <property type="match status" value="1"/>
</dbReference>
<evidence type="ECO:0000313" key="16">
    <source>
        <dbReference type="Proteomes" id="UP001501787"/>
    </source>
</evidence>
<accession>A0ABP3F8D6</accession>
<keyword evidence="4" id="KW-1134">Transmembrane beta strand</keyword>
<comment type="similarity">
    <text evidence="2">Belongs to the bacterial secretin family. GSP D subfamily.</text>
</comment>
<feature type="compositionally biased region" description="Low complexity" evidence="11">
    <location>
        <begin position="336"/>
        <end position="345"/>
    </location>
</feature>
<proteinExistence type="inferred from homology"/>
<dbReference type="PANTHER" id="PTHR30332">
    <property type="entry name" value="PROBABLE GENERAL SECRETION PATHWAY PROTEIN D"/>
    <property type="match status" value="1"/>
</dbReference>
<feature type="region of interest" description="Disordered" evidence="11">
    <location>
        <begin position="329"/>
        <end position="361"/>
    </location>
</feature>
<dbReference type="PANTHER" id="PTHR30332:SF24">
    <property type="entry name" value="SECRETIN GSPD-RELATED"/>
    <property type="match status" value="1"/>
</dbReference>
<evidence type="ECO:0000256" key="9">
    <source>
        <dbReference type="ARBA" id="ARBA00023237"/>
    </source>
</evidence>
<protein>
    <submittedName>
        <fullName evidence="15">Type II secretion system secretin GspD</fullName>
    </submittedName>
</protein>
<comment type="caution">
    <text evidence="15">The sequence shown here is derived from an EMBL/GenBank/DDBJ whole genome shotgun (WGS) entry which is preliminary data.</text>
</comment>
<evidence type="ECO:0000256" key="2">
    <source>
        <dbReference type="ARBA" id="ARBA00006980"/>
    </source>
</evidence>
<comment type="subcellular location">
    <subcellularLocation>
        <location evidence="1 10">Cell outer membrane</location>
    </subcellularLocation>
</comment>
<evidence type="ECO:0000256" key="5">
    <source>
        <dbReference type="ARBA" id="ARBA00022692"/>
    </source>
</evidence>
<reference evidence="16" key="1">
    <citation type="journal article" date="2019" name="Int. J. Syst. Evol. Microbiol.">
        <title>The Global Catalogue of Microorganisms (GCM) 10K type strain sequencing project: providing services to taxonomists for standard genome sequencing and annotation.</title>
        <authorList>
            <consortium name="The Broad Institute Genomics Platform"/>
            <consortium name="The Broad Institute Genome Sequencing Center for Infectious Disease"/>
            <person name="Wu L."/>
            <person name="Ma J."/>
        </authorList>
    </citation>
    <scope>NUCLEOTIDE SEQUENCE [LARGE SCALE GENOMIC DNA]</scope>
    <source>
        <strain evidence="16">JCM 16343</strain>
    </source>
</reference>
<name>A0ABP3F8D6_9GAMM</name>
<keyword evidence="8" id="KW-0472">Membrane</keyword>
<keyword evidence="5" id="KW-0812">Transmembrane</keyword>
<feature type="domain" description="NolW-like" evidence="13">
    <location>
        <begin position="212"/>
        <end position="278"/>
    </location>
</feature>
<evidence type="ECO:0000256" key="1">
    <source>
        <dbReference type="ARBA" id="ARBA00004442"/>
    </source>
</evidence>
<sequence>MTKGMTKTSVYHVGISALQPIVTPLVRALRVLCLSVPLWAAATGFANAESWKVNLQDADIKAFINEVATITNQNFVLDPRINGNVTVISNRALSREEIYQLFLSVMQVNGIAAIDSGNTIKLVPDAVAKQSGVAVDLRGNSAGEALATRVIYLTNTQAAEILGAIRPLMPQSAHAAAVSGVNALVLSDRADSLNQLTALIRDLDSNVNDSLRVIPLRHVDAERMMELISALTAGAGGAQATGNNQLKVIADSASDRLLVKGSPEMIAKVQAMVEQLDTIPTRRLSGLRVFRLKYASAGHIAEMLRGLLANQSINSTGATSTLEPASLDNASSGAATLSTSNTITPTPSPAGAVGNTTGSRVGSTGAGGIGGRPFSIIADETQNAVIVNAAPELMLEIEDAVNQLDSRRAQVLIQAAIVEISGDDAKQLGVQWALGNANSGYGVVNFRNVGASATSLAAAALSGGSSSAISAAASSIAGALIGIGDSSKDSNGNAQFYGAILQALDSTTSANLLSMPSILTLDNEKASILVGQNVPFVTGSYTTSGNSSDNPFQTIERKDIGINLNVIPHIGDNGTVRLEVSQEVSSVVPGSTSNASGLITNKSLINTTILADDQQTIALGGLMRENSTTNQQKVPGLGNVPVIGRLFRSDNDSTQKSNLIIFLQPTILRDGGAVASVTERKYNQMRVLQLVIDKNGTIKQLPFSGTQGWDGNVDPDYELMPLNPLVPKRDQTTTPSGFTRVDDNAGSSTNISGLRTYPLQR</sequence>
<evidence type="ECO:0000256" key="6">
    <source>
        <dbReference type="ARBA" id="ARBA00022729"/>
    </source>
</evidence>
<dbReference type="Gene3D" id="3.30.1370.120">
    <property type="match status" value="3"/>
</dbReference>
<evidence type="ECO:0000256" key="7">
    <source>
        <dbReference type="ARBA" id="ARBA00022927"/>
    </source>
</evidence>
<dbReference type="EMBL" id="BAAAFR010000001">
    <property type="protein sequence ID" value="GAA0310278.1"/>
    <property type="molecule type" value="Genomic_DNA"/>
</dbReference>
<organism evidence="15 16">
    <name type="scientific">Psychrobacter aestuarii</name>
    <dbReference type="NCBI Taxonomy" id="556327"/>
    <lineage>
        <taxon>Bacteria</taxon>
        <taxon>Pseudomonadati</taxon>
        <taxon>Pseudomonadota</taxon>
        <taxon>Gammaproteobacteria</taxon>
        <taxon>Moraxellales</taxon>
        <taxon>Moraxellaceae</taxon>
        <taxon>Psychrobacter</taxon>
    </lineage>
</organism>
<evidence type="ECO:0000256" key="3">
    <source>
        <dbReference type="ARBA" id="ARBA00022448"/>
    </source>
</evidence>
<feature type="domain" description="NolW-like" evidence="13">
    <location>
        <begin position="148"/>
        <end position="205"/>
    </location>
</feature>
<dbReference type="Pfam" id="PF00263">
    <property type="entry name" value="Secretin"/>
    <property type="match status" value="1"/>
</dbReference>
<dbReference type="Proteomes" id="UP001501787">
    <property type="component" value="Unassembled WGS sequence"/>
</dbReference>
<feature type="domain" description="GspD-like N0" evidence="14">
    <location>
        <begin position="53"/>
        <end position="121"/>
    </location>
</feature>
<feature type="region of interest" description="Disordered" evidence="11">
    <location>
        <begin position="728"/>
        <end position="761"/>
    </location>
</feature>
<evidence type="ECO:0000259" key="14">
    <source>
        <dbReference type="Pfam" id="PF21305"/>
    </source>
</evidence>
<feature type="domain" description="NolW-like" evidence="13">
    <location>
        <begin position="288"/>
        <end position="410"/>
    </location>
</feature>
<dbReference type="InterPro" id="IPR049371">
    <property type="entry name" value="GspD-like_N0"/>
</dbReference>
<feature type="domain" description="Type II/III secretion system secretin-like" evidence="12">
    <location>
        <begin position="503"/>
        <end position="669"/>
    </location>
</feature>
<dbReference type="Pfam" id="PF03958">
    <property type="entry name" value="Secretin_N"/>
    <property type="match status" value="3"/>
</dbReference>